<evidence type="ECO:0000259" key="17">
    <source>
        <dbReference type="Pfam" id="PF05425"/>
    </source>
</evidence>
<dbReference type="InterPro" id="IPR007348">
    <property type="entry name" value="CopC_dom"/>
</dbReference>
<feature type="compositionally biased region" description="Low complexity" evidence="13">
    <location>
        <begin position="416"/>
        <end position="438"/>
    </location>
</feature>
<dbReference type="InterPro" id="IPR014755">
    <property type="entry name" value="Cu-Rt/internalin_Ig-like"/>
</dbReference>
<dbReference type="FunFam" id="2.60.40.1220:FF:000001">
    <property type="entry name" value="CopC domain-containing protein YobA"/>
    <property type="match status" value="1"/>
</dbReference>
<feature type="transmembrane region" description="Helical" evidence="14">
    <location>
        <begin position="490"/>
        <end position="509"/>
    </location>
</feature>
<organism evidence="18">
    <name type="scientific">Streptomyces sp. SID14436</name>
    <dbReference type="NCBI Taxonomy" id="2706070"/>
    <lineage>
        <taxon>Bacteria</taxon>
        <taxon>Bacillati</taxon>
        <taxon>Actinomycetota</taxon>
        <taxon>Actinomycetes</taxon>
        <taxon>Kitasatosporales</taxon>
        <taxon>Streptomycetaceae</taxon>
        <taxon>Streptomyces</taxon>
    </lineage>
</organism>
<keyword evidence="9 14" id="KW-1133">Transmembrane helix</keyword>
<feature type="transmembrane region" description="Helical" evidence="14">
    <location>
        <begin position="223"/>
        <end position="242"/>
    </location>
</feature>
<feature type="domain" description="CopC" evidence="16">
    <location>
        <begin position="21"/>
        <end position="117"/>
    </location>
</feature>
<dbReference type="GO" id="GO:0042597">
    <property type="term" value="C:periplasmic space"/>
    <property type="evidence" value="ECO:0007669"/>
    <property type="project" value="UniProtKB-SubCell"/>
</dbReference>
<keyword evidence="10" id="KW-0186">Copper</keyword>
<keyword evidence="5 14" id="KW-0812">Transmembrane</keyword>
<comment type="caution">
    <text evidence="18">The sequence shown here is derived from an EMBL/GenBank/DDBJ whole genome shotgun (WGS) entry which is preliminary data.</text>
</comment>
<evidence type="ECO:0000256" key="5">
    <source>
        <dbReference type="ARBA" id="ARBA00022692"/>
    </source>
</evidence>
<reference evidence="18" key="1">
    <citation type="submission" date="2020-01" db="EMBL/GenBank/DDBJ databases">
        <title>Insect and environment-associated Actinomycetes.</title>
        <authorList>
            <person name="Currrie C."/>
            <person name="Chevrette M."/>
            <person name="Carlson C."/>
            <person name="Stubbendieck R."/>
            <person name="Wendt-Pienkowski E."/>
        </authorList>
    </citation>
    <scope>NUCLEOTIDE SEQUENCE</scope>
    <source>
        <strain evidence="18">SID14436</strain>
    </source>
</reference>
<feature type="domain" description="Copper resistance protein D" evidence="17">
    <location>
        <begin position="321"/>
        <end position="396"/>
    </location>
</feature>
<dbReference type="PANTHER" id="PTHR34820:SF4">
    <property type="entry name" value="INNER MEMBRANE PROTEIN YEBZ"/>
    <property type="match status" value="1"/>
</dbReference>
<dbReference type="PANTHER" id="PTHR34820">
    <property type="entry name" value="INNER MEMBRANE PROTEIN YEBZ"/>
    <property type="match status" value="1"/>
</dbReference>
<name>A0A6G3QWB9_9ACTN</name>
<dbReference type="InterPro" id="IPR008457">
    <property type="entry name" value="Cu-R_CopD_dom"/>
</dbReference>
<feature type="transmembrane region" description="Helical" evidence="14">
    <location>
        <begin position="325"/>
        <end position="342"/>
    </location>
</feature>
<dbReference type="InterPro" id="IPR014756">
    <property type="entry name" value="Ig_E-set"/>
</dbReference>
<gene>
    <name evidence="18" type="ORF">G3I53_15880</name>
</gene>
<evidence type="ECO:0000256" key="10">
    <source>
        <dbReference type="ARBA" id="ARBA00023008"/>
    </source>
</evidence>
<dbReference type="GO" id="GO:0005886">
    <property type="term" value="C:plasma membrane"/>
    <property type="evidence" value="ECO:0007669"/>
    <property type="project" value="UniProtKB-SubCell"/>
</dbReference>
<feature type="chain" id="PRO_5026272358" description="Protein YobA" evidence="15">
    <location>
        <begin position="23"/>
        <end position="646"/>
    </location>
</feature>
<evidence type="ECO:0000256" key="14">
    <source>
        <dbReference type="SAM" id="Phobius"/>
    </source>
</evidence>
<dbReference type="RefSeq" id="WP_164438466.1">
    <property type="nucleotide sequence ID" value="NZ_JAAGMD010000458.1"/>
</dbReference>
<feature type="region of interest" description="Disordered" evidence="13">
    <location>
        <begin position="409"/>
        <end position="481"/>
    </location>
</feature>
<evidence type="ECO:0000256" key="6">
    <source>
        <dbReference type="ARBA" id="ARBA00022723"/>
    </source>
</evidence>
<keyword evidence="7 15" id="KW-0732">Signal</keyword>
<evidence type="ECO:0000256" key="12">
    <source>
        <dbReference type="ARBA" id="ARBA00070395"/>
    </source>
</evidence>
<feature type="transmembrane region" description="Helical" evidence="14">
    <location>
        <begin position="254"/>
        <end position="273"/>
    </location>
</feature>
<keyword evidence="11 14" id="KW-0472">Membrane</keyword>
<dbReference type="Pfam" id="PF04234">
    <property type="entry name" value="CopC"/>
    <property type="match status" value="1"/>
</dbReference>
<dbReference type="Pfam" id="PF05425">
    <property type="entry name" value="CopD"/>
    <property type="match status" value="1"/>
</dbReference>
<evidence type="ECO:0000256" key="9">
    <source>
        <dbReference type="ARBA" id="ARBA00022989"/>
    </source>
</evidence>
<proteinExistence type="inferred from homology"/>
<dbReference type="InterPro" id="IPR032694">
    <property type="entry name" value="CopC/D"/>
</dbReference>
<keyword evidence="4" id="KW-1003">Cell membrane</keyword>
<evidence type="ECO:0000256" key="7">
    <source>
        <dbReference type="ARBA" id="ARBA00022729"/>
    </source>
</evidence>
<feature type="signal peptide" evidence="15">
    <location>
        <begin position="1"/>
        <end position="22"/>
    </location>
</feature>
<evidence type="ECO:0000256" key="8">
    <source>
        <dbReference type="ARBA" id="ARBA00022764"/>
    </source>
</evidence>
<keyword evidence="6" id="KW-0479">Metal-binding</keyword>
<evidence type="ECO:0000313" key="18">
    <source>
        <dbReference type="EMBL" id="NEA87480.1"/>
    </source>
</evidence>
<feature type="transmembrane region" description="Helical" evidence="14">
    <location>
        <begin position="293"/>
        <end position="313"/>
    </location>
</feature>
<dbReference type="Gene3D" id="2.60.40.1220">
    <property type="match status" value="1"/>
</dbReference>
<dbReference type="GO" id="GO:0006825">
    <property type="term" value="P:copper ion transport"/>
    <property type="evidence" value="ECO:0007669"/>
    <property type="project" value="InterPro"/>
</dbReference>
<evidence type="ECO:0000256" key="1">
    <source>
        <dbReference type="ARBA" id="ARBA00004418"/>
    </source>
</evidence>
<accession>A0A6G3QWB9</accession>
<protein>
    <recommendedName>
        <fullName evidence="12">Protein YobA</fullName>
    </recommendedName>
</protein>
<evidence type="ECO:0000256" key="11">
    <source>
        <dbReference type="ARBA" id="ARBA00023136"/>
    </source>
</evidence>
<dbReference type="GO" id="GO:0046688">
    <property type="term" value="P:response to copper ion"/>
    <property type="evidence" value="ECO:0007669"/>
    <property type="project" value="InterPro"/>
</dbReference>
<evidence type="ECO:0000256" key="15">
    <source>
        <dbReference type="SAM" id="SignalP"/>
    </source>
</evidence>
<dbReference type="GO" id="GO:0005507">
    <property type="term" value="F:copper ion binding"/>
    <property type="evidence" value="ECO:0007669"/>
    <property type="project" value="InterPro"/>
</dbReference>
<sequence length="646" mass="66793">MLLGGALILLLLGSASPAGAHAALRGSDPEDGSVVETVPDQVTLTFTESVALMDDSFRVYGPDNRRVHVEEPRHADGRSDTALVDLPDKLADGTYTIAWRVISADSHPASGAFTFSIGEPSPTPPAAPTDPGEHPVTASLYNTARYLAYVAAVLLVGAAAFVALCRPTDTVPLRLPLLTGWWTLLVSTLVLLVLRAPFESAAPPSGVLDTAAVSRALSGRPGIALLARLALTLVAGFVLLRLARRREPGRTPAAHLAVGIVLSVGLALTWAAAEHASAGIQVPVAMTSSVVHLLATACWLGGLVALLVTLFRATTPPPTATVIRFSRLAFLSVVVLAVTGVYQSWRGLGSWDALTGTPYGKILTAKLVAVALLLAAAGLSRRWTGRLARAQAPAEEAVTVPERVPELVTAGGAGGPALAAAASPSGADTARATGTAADGDPESRDPATAPTPDTHDEPESAEAPEPPTDAPDAPDAPDSPEDLHRRALRLSVLVEVAVAVVVLLVTTVLTSTLPARAQAEAADAGEPQVAGLPAATAVTVPYDIGVPGGNGTVQLTLDPGRVGENGVQAVTFGPSGALAIVPEVRLSFTLEEKDIGPIDARLTDRGGYWATSDLVLPLEGTWTMKITVRVSEVDQVTETRRIRITR</sequence>
<evidence type="ECO:0000259" key="16">
    <source>
        <dbReference type="Pfam" id="PF04234"/>
    </source>
</evidence>
<feature type="transmembrane region" description="Helical" evidence="14">
    <location>
        <begin position="362"/>
        <end position="379"/>
    </location>
</feature>
<evidence type="ECO:0000256" key="3">
    <source>
        <dbReference type="ARBA" id="ARBA00010509"/>
    </source>
</evidence>
<dbReference type="AlphaFoldDB" id="A0A6G3QWB9"/>
<dbReference type="EMBL" id="JAAGMD010000458">
    <property type="protein sequence ID" value="NEA87480.1"/>
    <property type="molecule type" value="Genomic_DNA"/>
</dbReference>
<evidence type="ECO:0000256" key="4">
    <source>
        <dbReference type="ARBA" id="ARBA00022475"/>
    </source>
</evidence>
<evidence type="ECO:0000256" key="13">
    <source>
        <dbReference type="SAM" id="MobiDB-lite"/>
    </source>
</evidence>
<feature type="transmembrane region" description="Helical" evidence="14">
    <location>
        <begin position="146"/>
        <end position="165"/>
    </location>
</feature>
<comment type="similarity">
    <text evidence="3">Belongs to the CopC family.</text>
</comment>
<feature type="transmembrane region" description="Helical" evidence="14">
    <location>
        <begin position="177"/>
        <end position="198"/>
    </location>
</feature>
<evidence type="ECO:0000256" key="2">
    <source>
        <dbReference type="ARBA" id="ARBA00004651"/>
    </source>
</evidence>
<comment type="subcellular location">
    <subcellularLocation>
        <location evidence="2">Cell membrane</location>
        <topology evidence="2">Multi-pass membrane protein</topology>
    </subcellularLocation>
    <subcellularLocation>
        <location evidence="1">Periplasm</location>
    </subcellularLocation>
</comment>
<dbReference type="SUPFAM" id="SSF81296">
    <property type="entry name" value="E set domains"/>
    <property type="match status" value="1"/>
</dbReference>
<keyword evidence="8" id="KW-0574">Periplasm</keyword>